<reference evidence="2 3" key="1">
    <citation type="submission" date="2018-01" db="EMBL/GenBank/DDBJ databases">
        <title>Denitrification phenotypes of diverse strains of Pseudomonas stutzeri.</title>
        <authorList>
            <person name="Milligan D.A."/>
            <person name="Bergaust L."/>
            <person name="Bakken L.R."/>
            <person name="Frostegard A."/>
        </authorList>
    </citation>
    <scope>NUCLEOTIDE SEQUENCE [LARGE SCALE GENOMIC DNA]</scope>
    <source>
        <strain evidence="2 3">24a13</strain>
    </source>
</reference>
<dbReference type="InterPro" id="IPR036291">
    <property type="entry name" value="NAD(P)-bd_dom_sf"/>
</dbReference>
<dbReference type="PANTHER" id="PTHR43245:SF58">
    <property type="entry name" value="BLL5923 PROTEIN"/>
    <property type="match status" value="1"/>
</dbReference>
<protein>
    <submittedName>
        <fullName evidence="2">NAD(P)-dependent oxidoreductase</fullName>
    </submittedName>
</protein>
<dbReference type="OrthoDB" id="9801056at2"/>
<feature type="domain" description="NAD-dependent epimerase/dehydratase" evidence="1">
    <location>
        <begin position="3"/>
        <end position="232"/>
    </location>
</feature>
<accession>A0A2S4AK37</accession>
<dbReference type="Proteomes" id="UP000237068">
    <property type="component" value="Unassembled WGS sequence"/>
</dbReference>
<dbReference type="SUPFAM" id="SSF51735">
    <property type="entry name" value="NAD(P)-binding Rossmann-fold domains"/>
    <property type="match status" value="1"/>
</dbReference>
<dbReference type="PANTHER" id="PTHR43245">
    <property type="entry name" value="BIFUNCTIONAL POLYMYXIN RESISTANCE PROTEIN ARNA"/>
    <property type="match status" value="1"/>
</dbReference>
<sequence>MRIVVTGGTGFIGSRLVSSLCRLGHEVRVISRKTELDVPGDCFDVVNLDLVRATSVPDELLADCSLFFNCAGALSDNSCMRALHVESTRMLVDACKKAAVASSRSIHWVQLSSVGAYGAVRGRADLNRVVTEETLTNPKGEYEVTKTQADELLLSAAEPGVFSCSILRPSNVYGIGMPNDSLRQWGRVLQANKFFYIGPNGAISTYVHVDDVVRALLLCGFNEHAKGEIFNISNDCTQEELVEAMAEALKVRAPALRVPELLARATSRIFSRVPGFPLSSTRIDSLVARTTYPVDKLATVLGYSHDRPVKDTISEVILSNNDGR</sequence>
<dbReference type="AlphaFoldDB" id="A0A2S4AK37"/>
<dbReference type="Gene3D" id="3.40.50.720">
    <property type="entry name" value="NAD(P)-binding Rossmann-like Domain"/>
    <property type="match status" value="1"/>
</dbReference>
<evidence type="ECO:0000259" key="1">
    <source>
        <dbReference type="Pfam" id="PF01370"/>
    </source>
</evidence>
<dbReference type="RefSeq" id="WP_103457191.1">
    <property type="nucleotide sequence ID" value="NZ_JAMOHQ010000007.1"/>
</dbReference>
<dbReference type="InterPro" id="IPR001509">
    <property type="entry name" value="Epimerase_deHydtase"/>
</dbReference>
<gene>
    <name evidence="2" type="ORF">CXK91_16480</name>
</gene>
<proteinExistence type="predicted"/>
<evidence type="ECO:0000313" key="2">
    <source>
        <dbReference type="EMBL" id="POH81592.1"/>
    </source>
</evidence>
<dbReference type="EMBL" id="PPXG01000007">
    <property type="protein sequence ID" value="POH81592.1"/>
    <property type="molecule type" value="Genomic_DNA"/>
</dbReference>
<name>A0A2S4AK37_STUST</name>
<comment type="caution">
    <text evidence="2">The sequence shown here is derived from an EMBL/GenBank/DDBJ whole genome shotgun (WGS) entry which is preliminary data.</text>
</comment>
<organism evidence="2 3">
    <name type="scientific">Stutzerimonas stutzeri</name>
    <name type="common">Pseudomonas stutzeri</name>
    <dbReference type="NCBI Taxonomy" id="316"/>
    <lineage>
        <taxon>Bacteria</taxon>
        <taxon>Pseudomonadati</taxon>
        <taxon>Pseudomonadota</taxon>
        <taxon>Gammaproteobacteria</taxon>
        <taxon>Pseudomonadales</taxon>
        <taxon>Pseudomonadaceae</taxon>
        <taxon>Stutzerimonas</taxon>
    </lineage>
</organism>
<evidence type="ECO:0000313" key="3">
    <source>
        <dbReference type="Proteomes" id="UP000237068"/>
    </source>
</evidence>
<dbReference type="Pfam" id="PF01370">
    <property type="entry name" value="Epimerase"/>
    <property type="match status" value="1"/>
</dbReference>
<dbReference type="InterPro" id="IPR050177">
    <property type="entry name" value="Lipid_A_modif_metabolic_enz"/>
</dbReference>